<evidence type="ECO:0000313" key="4">
    <source>
        <dbReference type="Proteomes" id="UP000676853"/>
    </source>
</evidence>
<feature type="transmembrane region" description="Helical" evidence="2">
    <location>
        <begin position="103"/>
        <end position="128"/>
    </location>
</feature>
<feature type="transmembrane region" description="Helical" evidence="2">
    <location>
        <begin position="135"/>
        <end position="153"/>
    </location>
</feature>
<feature type="compositionally biased region" description="Pro residues" evidence="1">
    <location>
        <begin position="15"/>
        <end position="32"/>
    </location>
</feature>
<evidence type="ECO:0000256" key="1">
    <source>
        <dbReference type="SAM" id="MobiDB-lite"/>
    </source>
</evidence>
<organism evidence="3 4">
    <name type="scientific">Tsukamurella paurometabola</name>
    <name type="common">Corynebacterium paurometabolum</name>
    <dbReference type="NCBI Taxonomy" id="2061"/>
    <lineage>
        <taxon>Bacteria</taxon>
        <taxon>Bacillati</taxon>
        <taxon>Actinomycetota</taxon>
        <taxon>Actinomycetes</taxon>
        <taxon>Mycobacteriales</taxon>
        <taxon>Tsukamurellaceae</taxon>
        <taxon>Tsukamurella</taxon>
    </lineage>
</organism>
<accession>A0ABS5NJW7</accession>
<comment type="caution">
    <text evidence="3">The sequence shown here is derived from an EMBL/GenBank/DDBJ whole genome shotgun (WGS) entry which is preliminary data.</text>
</comment>
<name>A0ABS5NJW7_TSUPA</name>
<feature type="transmembrane region" description="Helical" evidence="2">
    <location>
        <begin position="49"/>
        <end position="67"/>
    </location>
</feature>
<feature type="transmembrane region" description="Helical" evidence="2">
    <location>
        <begin position="159"/>
        <end position="177"/>
    </location>
</feature>
<keyword evidence="2" id="KW-0472">Membrane</keyword>
<keyword evidence="2" id="KW-0812">Transmembrane</keyword>
<sequence>GNLVSGGFHHQGPVWPGPGPQPPTWPAPPPVPKPERGPRPDDVKLSVQLWIFVILAAATSFVAQVFVMHDSDWLRQKYELMRESGGTETADGKQMTLEQYSSMMVTVGVVMAVVGVAVAAGLVVFLWRGQNWARVVLQLAAAFVLMQGVLGFFSGNAEIAVPAILAAVAVIGAMISANSREAMEYFKPGSTAASR</sequence>
<reference evidence="3 4" key="1">
    <citation type="submission" date="2021-04" db="EMBL/GenBank/DDBJ databases">
        <title>Whole genome sequence analysis of a thiophenic sulfur metabolizing bacteria.</title>
        <authorList>
            <person name="Akhtar N."/>
            <person name="Akram J."/>
            <person name="Aslam A."/>
        </authorList>
    </citation>
    <scope>NUCLEOTIDE SEQUENCE [LARGE SCALE GENOMIC DNA]</scope>
    <source>
        <strain evidence="3 4">3OW</strain>
    </source>
</reference>
<gene>
    <name evidence="3" type="ORF">KFZ73_25585</name>
</gene>
<keyword evidence="4" id="KW-1185">Reference proteome</keyword>
<dbReference type="RefSeq" id="WP_374101520.1">
    <property type="nucleotide sequence ID" value="NZ_JAGXOE010000286.1"/>
</dbReference>
<protein>
    <submittedName>
        <fullName evidence="3">Uncharacterized protein</fullName>
    </submittedName>
</protein>
<keyword evidence="2" id="KW-1133">Transmembrane helix</keyword>
<feature type="region of interest" description="Disordered" evidence="1">
    <location>
        <begin position="1"/>
        <end position="39"/>
    </location>
</feature>
<feature type="non-terminal residue" evidence="3">
    <location>
        <position position="1"/>
    </location>
</feature>
<evidence type="ECO:0000313" key="3">
    <source>
        <dbReference type="EMBL" id="MBS4104589.1"/>
    </source>
</evidence>
<dbReference type="EMBL" id="JAGXOE010000286">
    <property type="protein sequence ID" value="MBS4104589.1"/>
    <property type="molecule type" value="Genomic_DNA"/>
</dbReference>
<dbReference type="Proteomes" id="UP000676853">
    <property type="component" value="Unassembled WGS sequence"/>
</dbReference>
<evidence type="ECO:0000256" key="2">
    <source>
        <dbReference type="SAM" id="Phobius"/>
    </source>
</evidence>
<proteinExistence type="predicted"/>